<name>A0ABD3CDM0_9LAMI</name>
<sequence>MEGVIGDDVQLQVSDQPDTSALPGTSKKKTSRIGRKSTRMAKMTLRNPNKVKVLFDPRRFMPIGPTKINVDNWSSYLGFLGRKEPSILINSWKLVPDTTKELVWQGILEKFSIFISEGENEVPFSEIDVKFQQKFKKKCITYVGGRWAVFKTNLTTDYIYGTKIEPPYVSDYKFLDKVTWDAFVALRLTPEEKAKRIKAQEVQSHNKCPQRTSRGGYDLLERRIMDEKMKERQQASQDPSEIIPPPSPPTRHEKWKRARINKTGKYTTPEVEVIAEKINSLEEQQSSGSFKGSGTKDLLTVAIGKPDHPCRVRGVGRGYSVSTYFGKQRQISGMVSREEFNNTIAAMEKKFLTMLSSQGYSGSEPVTPVVDSAKGSNYSAAPALNPMDCDQHDNDHNDEYELYVEDPQRRLVAYGLVHDLGSTIHNMKLKDDDVRVTVVRVVVGDAPVPFPTEEVAKVEEAPKNFIVWPRRLVERASRKGVSQKELFPVVQSQTKPQTDIVKNLWFAAADINRPICVCFEPGIVSLNQVDVFINQEDIMGLLVSGKISIAVMQFYNRYLYSILRLSERNDKYGLISPLHGNSEEMLQKRLEEGDFECFLAPIYDNNWQLMVLCPNYNYVAWFCFMQSKPTKKISTKIETAFNAYHIMKGTHARQLKKLKWVYPKCHGQGEAEEYGLFVMRHMLEIIKLDIVDSFEKRFNMDGPYSKADIDVVRRDWAECFLENSAIDAFYDLPSPDKIC</sequence>
<proteinExistence type="predicted"/>
<evidence type="ECO:0000256" key="1">
    <source>
        <dbReference type="SAM" id="MobiDB-lite"/>
    </source>
</evidence>
<comment type="caution">
    <text evidence="3">The sequence shown here is derived from an EMBL/GenBank/DDBJ whole genome shotgun (WGS) entry which is preliminary data.</text>
</comment>
<dbReference type="EMBL" id="JAVIJP010000037">
    <property type="protein sequence ID" value="KAL3627973.1"/>
    <property type="molecule type" value="Genomic_DNA"/>
</dbReference>
<dbReference type="PANTHER" id="PTHR33018">
    <property type="entry name" value="OS10G0338966 PROTEIN-RELATED"/>
    <property type="match status" value="1"/>
</dbReference>
<feature type="domain" description="DUF8039" evidence="2">
    <location>
        <begin position="403"/>
        <end position="474"/>
    </location>
</feature>
<organism evidence="3 4">
    <name type="scientific">Castilleja foliolosa</name>
    <dbReference type="NCBI Taxonomy" id="1961234"/>
    <lineage>
        <taxon>Eukaryota</taxon>
        <taxon>Viridiplantae</taxon>
        <taxon>Streptophyta</taxon>
        <taxon>Embryophyta</taxon>
        <taxon>Tracheophyta</taxon>
        <taxon>Spermatophyta</taxon>
        <taxon>Magnoliopsida</taxon>
        <taxon>eudicotyledons</taxon>
        <taxon>Gunneridae</taxon>
        <taxon>Pentapetalae</taxon>
        <taxon>asterids</taxon>
        <taxon>lamiids</taxon>
        <taxon>Lamiales</taxon>
        <taxon>Orobanchaceae</taxon>
        <taxon>Pedicularideae</taxon>
        <taxon>Castillejinae</taxon>
        <taxon>Castilleja</taxon>
    </lineage>
</organism>
<feature type="region of interest" description="Disordered" evidence="1">
    <location>
        <begin position="228"/>
        <end position="255"/>
    </location>
</feature>
<accession>A0ABD3CDM0</accession>
<dbReference type="AlphaFoldDB" id="A0ABD3CDM0"/>
<dbReference type="PANTHER" id="PTHR33018:SF34">
    <property type="entry name" value="OS02G0472350 PROTEIN"/>
    <property type="match status" value="1"/>
</dbReference>
<protein>
    <recommendedName>
        <fullName evidence="2">DUF8039 domain-containing protein</fullName>
    </recommendedName>
</protein>
<dbReference type="Proteomes" id="UP001632038">
    <property type="component" value="Unassembled WGS sequence"/>
</dbReference>
<feature type="region of interest" description="Disordered" evidence="1">
    <location>
        <begin position="1"/>
        <end position="35"/>
    </location>
</feature>
<keyword evidence="4" id="KW-1185">Reference proteome</keyword>
<feature type="compositionally biased region" description="Polar residues" evidence="1">
    <location>
        <begin position="11"/>
        <end position="23"/>
    </location>
</feature>
<reference evidence="4" key="1">
    <citation type="journal article" date="2024" name="IScience">
        <title>Strigolactones Initiate the Formation of Haustorium-like Structures in Castilleja.</title>
        <authorList>
            <person name="Buerger M."/>
            <person name="Peterson D."/>
            <person name="Chory J."/>
        </authorList>
    </citation>
    <scope>NUCLEOTIDE SEQUENCE [LARGE SCALE GENOMIC DNA]</scope>
</reference>
<evidence type="ECO:0000313" key="3">
    <source>
        <dbReference type="EMBL" id="KAL3627973.1"/>
    </source>
</evidence>
<gene>
    <name evidence="3" type="ORF">CASFOL_028075</name>
</gene>
<feature type="compositionally biased region" description="Basic residues" evidence="1">
    <location>
        <begin position="26"/>
        <end position="35"/>
    </location>
</feature>
<dbReference type="InterPro" id="IPR058352">
    <property type="entry name" value="DUF8039"/>
</dbReference>
<evidence type="ECO:0000313" key="4">
    <source>
        <dbReference type="Proteomes" id="UP001632038"/>
    </source>
</evidence>
<dbReference type="Pfam" id="PF26133">
    <property type="entry name" value="DUF8039"/>
    <property type="match status" value="1"/>
</dbReference>
<evidence type="ECO:0000259" key="2">
    <source>
        <dbReference type="Pfam" id="PF26133"/>
    </source>
</evidence>